<dbReference type="EMBL" id="BAAAQK010000018">
    <property type="protein sequence ID" value="GAA1863090.1"/>
    <property type="molecule type" value="Genomic_DNA"/>
</dbReference>
<evidence type="ECO:0000313" key="2">
    <source>
        <dbReference type="Proteomes" id="UP001500449"/>
    </source>
</evidence>
<accession>A0ABN2NGF6</accession>
<dbReference type="RefSeq" id="WP_344421550.1">
    <property type="nucleotide sequence ID" value="NZ_BAAAQK010000018.1"/>
</dbReference>
<sequence>MTTSTTDDVVLRRLGPAEGAILTSAIRTAYGPSYDIRWVYDADEVRARLTDGRYVSVVAETPGGDLLCHMGLALATPGDVVGHAGQAVTLAAARGRHLFTRTKRFLMDWARDRGMAGMYSEVTAAHPYSQKANLAVGAWETGFLLGWIPATVANDAATDTVRRRRSAAFFYAKVNDGHDRPVYAPPRHREVIGRTLDRSALRGRLAEPPPGAEPAVRTVLHTEIDRDHNLAVLTATEPGADLAEVVGAVRHRLFHHDRLDAVYLDLPLVSPGTALVAEDLEALGVSYAGIFPNHRADGDVLRMQSLHGIRITADDVVVASDHGRELLDYVLADLPHTSRQPG</sequence>
<protein>
    <recommendedName>
        <fullName evidence="3">N-acetyltransferase domain-containing protein</fullName>
    </recommendedName>
</protein>
<name>A0ABN2NGF6_9PSEU</name>
<dbReference type="InterPro" id="IPR016181">
    <property type="entry name" value="Acyl_CoA_acyltransferase"/>
</dbReference>
<proteinExistence type="predicted"/>
<organism evidence="1 2">
    <name type="scientific">Pseudonocardia ailaonensis</name>
    <dbReference type="NCBI Taxonomy" id="367279"/>
    <lineage>
        <taxon>Bacteria</taxon>
        <taxon>Bacillati</taxon>
        <taxon>Actinomycetota</taxon>
        <taxon>Actinomycetes</taxon>
        <taxon>Pseudonocardiales</taxon>
        <taxon>Pseudonocardiaceae</taxon>
        <taxon>Pseudonocardia</taxon>
    </lineage>
</organism>
<dbReference type="SUPFAM" id="SSF55729">
    <property type="entry name" value="Acyl-CoA N-acyltransferases (Nat)"/>
    <property type="match status" value="1"/>
</dbReference>
<evidence type="ECO:0008006" key="3">
    <source>
        <dbReference type="Google" id="ProtNLM"/>
    </source>
</evidence>
<reference evidence="1 2" key="1">
    <citation type="journal article" date="2019" name="Int. J. Syst. Evol. Microbiol.">
        <title>The Global Catalogue of Microorganisms (GCM) 10K type strain sequencing project: providing services to taxonomists for standard genome sequencing and annotation.</title>
        <authorList>
            <consortium name="The Broad Institute Genomics Platform"/>
            <consortium name="The Broad Institute Genome Sequencing Center for Infectious Disease"/>
            <person name="Wu L."/>
            <person name="Ma J."/>
        </authorList>
    </citation>
    <scope>NUCLEOTIDE SEQUENCE [LARGE SCALE GENOMIC DNA]</scope>
    <source>
        <strain evidence="1 2">JCM 16009</strain>
    </source>
</reference>
<comment type="caution">
    <text evidence="1">The sequence shown here is derived from an EMBL/GenBank/DDBJ whole genome shotgun (WGS) entry which is preliminary data.</text>
</comment>
<dbReference type="Proteomes" id="UP001500449">
    <property type="component" value="Unassembled WGS sequence"/>
</dbReference>
<gene>
    <name evidence="1" type="ORF">GCM10009836_49310</name>
</gene>
<dbReference type="Gene3D" id="3.40.630.30">
    <property type="match status" value="1"/>
</dbReference>
<keyword evidence="2" id="KW-1185">Reference proteome</keyword>
<evidence type="ECO:0000313" key="1">
    <source>
        <dbReference type="EMBL" id="GAA1863090.1"/>
    </source>
</evidence>